<dbReference type="Pfam" id="PF14292">
    <property type="entry name" value="SusE"/>
    <property type="match status" value="1"/>
</dbReference>
<accession>A0A1I6P4T7</accession>
<dbReference type="Pfam" id="PF16411">
    <property type="entry name" value="SusF_SusE"/>
    <property type="match status" value="2"/>
</dbReference>
<dbReference type="Gene3D" id="2.60.40.3620">
    <property type="match status" value="3"/>
</dbReference>
<dbReference type="RefSeq" id="WP_074976251.1">
    <property type="nucleotide sequence ID" value="NZ_FPAG01000001.1"/>
</dbReference>
<keyword evidence="1" id="KW-0732">Signal</keyword>
<dbReference type="Proteomes" id="UP000183209">
    <property type="component" value="Unassembled WGS sequence"/>
</dbReference>
<dbReference type="PROSITE" id="PS51257">
    <property type="entry name" value="PROKAR_LIPOPROTEIN"/>
    <property type="match status" value="1"/>
</dbReference>
<dbReference type="GO" id="GO:0019867">
    <property type="term" value="C:outer membrane"/>
    <property type="evidence" value="ECO:0007669"/>
    <property type="project" value="InterPro"/>
</dbReference>
<feature type="domain" description="Outer membrane protein SusF/SusE-like C-terminal" evidence="3">
    <location>
        <begin position="252"/>
        <end position="334"/>
    </location>
</feature>
<dbReference type="CDD" id="cd12956">
    <property type="entry name" value="CBM_SusE-F_like"/>
    <property type="match status" value="3"/>
</dbReference>
<reference evidence="4 5" key="1">
    <citation type="submission" date="2016-10" db="EMBL/GenBank/DDBJ databases">
        <authorList>
            <person name="de Groot N.N."/>
        </authorList>
    </citation>
    <scope>NUCLEOTIDE SEQUENCE [LARGE SCALE GENOMIC DNA]</scope>
    <source>
        <strain evidence="4 5">CGMCC 1.6114</strain>
    </source>
</reference>
<evidence type="ECO:0000259" key="2">
    <source>
        <dbReference type="Pfam" id="PF14292"/>
    </source>
</evidence>
<evidence type="ECO:0000313" key="4">
    <source>
        <dbReference type="EMBL" id="SFS35090.1"/>
    </source>
</evidence>
<dbReference type="GO" id="GO:2001070">
    <property type="term" value="F:starch binding"/>
    <property type="evidence" value="ECO:0007669"/>
    <property type="project" value="InterPro"/>
</dbReference>
<evidence type="ECO:0000259" key="3">
    <source>
        <dbReference type="Pfam" id="PF16411"/>
    </source>
</evidence>
<gene>
    <name evidence="4" type="ORF">SAMN04487906_0112</name>
</gene>
<dbReference type="OrthoDB" id="975117at2"/>
<feature type="chain" id="PRO_5010220668" evidence="1">
    <location>
        <begin position="19"/>
        <end position="430"/>
    </location>
</feature>
<proteinExistence type="predicted"/>
<feature type="signal peptide" evidence="1">
    <location>
        <begin position="1"/>
        <end position="18"/>
    </location>
</feature>
<evidence type="ECO:0000256" key="1">
    <source>
        <dbReference type="SAM" id="SignalP"/>
    </source>
</evidence>
<sequence>MKKFYHKLFFMISLSALMFSCDNDDYEVTLNPEANTQVSVSSSNVMLSKEDKDQEVLTVSWTEPAFGYDAVAQYNVLFDVSGGDFSEAKKVAAGDDLQSVFTNEALNNIALGLGLIPEETAQMDVRIEIKMSDIESLFSGTQSISVVPYSEKIDPSTTWGIVGSAANDWGATPDLPFYKTGTDGVLVAYVALIDGEIKFRENNDWTLNYGDDGADGTLDEGGTNIAVNAGTYKIELNLNDLTYSIEEYTWGLVGSATPNGWDGPDLALTYDPYTDTWKSIVTLAEGEMKFRQNNDWALNYGDTGVDGILDNGGDNIVVEAGNYFVTVNFNTLEYSIEPIDLWGVIGSATPGGWDSDTDMTYDFADDTWKLNVDLTAGEIKFRANDDWALNYGDTGVDGILDEGGDNIAVDAGSYTITLDIENLTYTLRAN</sequence>
<evidence type="ECO:0000313" key="5">
    <source>
        <dbReference type="Proteomes" id="UP000183209"/>
    </source>
</evidence>
<protein>
    <submittedName>
        <fullName evidence="4">SusE outer membrane protein</fullName>
    </submittedName>
</protein>
<dbReference type="InterPro" id="IPR032187">
    <property type="entry name" value="SusF/SusE-like_C"/>
</dbReference>
<dbReference type="EMBL" id="FPAG01000001">
    <property type="protein sequence ID" value="SFS35090.1"/>
    <property type="molecule type" value="Genomic_DNA"/>
</dbReference>
<organism evidence="4 5">
    <name type="scientific">Zhouia amylolytica</name>
    <dbReference type="NCBI Taxonomy" id="376730"/>
    <lineage>
        <taxon>Bacteria</taxon>
        <taxon>Pseudomonadati</taxon>
        <taxon>Bacteroidota</taxon>
        <taxon>Flavobacteriia</taxon>
        <taxon>Flavobacteriales</taxon>
        <taxon>Flavobacteriaceae</taxon>
        <taxon>Zhouia</taxon>
    </lineage>
</organism>
<name>A0A1I6P4T7_9FLAO</name>
<feature type="domain" description="Outer membrane protein SusF/SusE-like C-terminal" evidence="3">
    <location>
        <begin position="161"/>
        <end position="243"/>
    </location>
</feature>
<dbReference type="InterPro" id="IPR025970">
    <property type="entry name" value="SusE"/>
</dbReference>
<feature type="domain" description="SusE outer membrane protein" evidence="2">
    <location>
        <begin position="23"/>
        <end position="127"/>
    </location>
</feature>
<dbReference type="AlphaFoldDB" id="A0A1I6P4T7"/>